<dbReference type="InterPro" id="IPR045160">
    <property type="entry name" value="ATG16"/>
</dbReference>
<keyword evidence="5" id="KW-0175">Coiled coil</keyword>
<feature type="repeat" description="WD" evidence="4">
    <location>
        <begin position="500"/>
        <end position="533"/>
    </location>
</feature>
<dbReference type="PANTHER" id="PTHR19878">
    <property type="entry name" value="AUTOPHAGY PROTEIN 16-LIKE"/>
    <property type="match status" value="1"/>
</dbReference>
<evidence type="ECO:0000256" key="3">
    <source>
        <dbReference type="ARBA" id="ARBA00022737"/>
    </source>
</evidence>
<dbReference type="GO" id="GO:0043495">
    <property type="term" value="F:protein-membrane adaptor activity"/>
    <property type="evidence" value="ECO:0007669"/>
    <property type="project" value="TreeGrafter"/>
</dbReference>
<keyword evidence="8" id="KW-1185">Reference proteome</keyword>
<dbReference type="SMART" id="SM00320">
    <property type="entry name" value="WD40"/>
    <property type="match status" value="6"/>
</dbReference>
<feature type="coiled-coil region" evidence="5">
    <location>
        <begin position="100"/>
        <end position="179"/>
    </location>
</feature>
<dbReference type="InterPro" id="IPR001680">
    <property type="entry name" value="WD40_rpt"/>
</dbReference>
<gene>
    <name evidence="7" type="ORF">JTE90_023624</name>
</gene>
<dbReference type="PROSITE" id="PS50294">
    <property type="entry name" value="WD_REPEATS_REGION"/>
    <property type="match status" value="3"/>
</dbReference>
<evidence type="ECO:0000313" key="7">
    <source>
        <dbReference type="EMBL" id="KAG8179162.1"/>
    </source>
</evidence>
<name>A0AAV6U547_9ARAC</name>
<dbReference type="GO" id="GO:0034274">
    <property type="term" value="C:Atg12-Atg5-Atg16 complex"/>
    <property type="evidence" value="ECO:0007669"/>
    <property type="project" value="TreeGrafter"/>
</dbReference>
<dbReference type="InterPro" id="IPR015943">
    <property type="entry name" value="WD40/YVTN_repeat-like_dom_sf"/>
</dbReference>
<feature type="repeat" description="WD" evidence="4">
    <location>
        <begin position="382"/>
        <end position="410"/>
    </location>
</feature>
<dbReference type="CDD" id="cd00200">
    <property type="entry name" value="WD40"/>
    <property type="match status" value="1"/>
</dbReference>
<protein>
    <recommendedName>
        <fullName evidence="6">Autophagy-related protein 16 domain-containing protein</fullName>
    </recommendedName>
</protein>
<comment type="caution">
    <text evidence="7">The sequence shown here is derived from an EMBL/GenBank/DDBJ whole genome shotgun (WGS) entry which is preliminary data.</text>
</comment>
<sequence>MEKYNYRSSIFKQLKKRNTRESSFKDIIKYSNKLLESVDYLQKANVPKILQTAVSEETISDDKYKIMYDNSRKELAECLIKTSSLAEQVIKLKDSLDEKNITITKQKSELEKAIVNLESERELCATLKAEMVNLKKILQDKADEFDALNITYSSIDNRKNDLEHENRKLQEQLLRFKEMGRKSSSSESFESVFSLNTSTGSGKSPQKFEKTEAEAKLLCTKLNFDASHFCPDVVLPANVKFEFEAHNREVNAVLWFPDSSFLFTGGADRRVKLWEMCDTDVKLIKSVCDCNMSVMSLDIDSEASLLVCASLDFASRIWTTSDFTLRHTLTGHSGKVTSSKFLKDSHKVVSGSADQSLKLWDVRRRVCTATYLSQSPVNDVISKDSNLIVSGHFDNKIRLWDMRSNSESSSFQCSGMATSLDAYSKNRNHVLVSELGSNSVKLFDLRTGKESLVMTSKDFVVGCNWTRAKFSPDGKYCCCGSKNGSVFVWDTSNGALVRELKAHKGNVISCSWSICGSHLATSDSDRKCIIWSK</sequence>
<evidence type="ECO:0000313" key="8">
    <source>
        <dbReference type="Proteomes" id="UP000827092"/>
    </source>
</evidence>
<proteinExistence type="inferred from homology"/>
<dbReference type="PROSITE" id="PS00678">
    <property type="entry name" value="WD_REPEATS_1"/>
    <property type="match status" value="3"/>
</dbReference>
<dbReference type="InterPro" id="IPR020472">
    <property type="entry name" value="WD40_PAC1"/>
</dbReference>
<dbReference type="GO" id="GO:0000421">
    <property type="term" value="C:autophagosome membrane"/>
    <property type="evidence" value="ECO:0007669"/>
    <property type="project" value="TreeGrafter"/>
</dbReference>
<dbReference type="PRINTS" id="PR00320">
    <property type="entry name" value="GPROTEINBRPT"/>
</dbReference>
<evidence type="ECO:0000256" key="5">
    <source>
        <dbReference type="SAM" id="Coils"/>
    </source>
</evidence>
<accession>A0AAV6U547</accession>
<dbReference type="PANTHER" id="PTHR19878:SF8">
    <property type="entry name" value="AUTOPHAGY-RELATED 16, ISOFORM F"/>
    <property type="match status" value="1"/>
</dbReference>
<keyword evidence="3" id="KW-0677">Repeat</keyword>
<dbReference type="PROSITE" id="PS50082">
    <property type="entry name" value="WD_REPEATS_2"/>
    <property type="match status" value="5"/>
</dbReference>
<feature type="repeat" description="WD" evidence="4">
    <location>
        <begin position="470"/>
        <end position="499"/>
    </location>
</feature>
<evidence type="ECO:0000259" key="6">
    <source>
        <dbReference type="Pfam" id="PF08614"/>
    </source>
</evidence>
<dbReference type="Gene3D" id="2.130.10.10">
    <property type="entry name" value="YVTN repeat-like/Quinoprotein amine dehydrogenase"/>
    <property type="match status" value="3"/>
</dbReference>
<organism evidence="7 8">
    <name type="scientific">Oedothorax gibbosus</name>
    <dbReference type="NCBI Taxonomy" id="931172"/>
    <lineage>
        <taxon>Eukaryota</taxon>
        <taxon>Metazoa</taxon>
        <taxon>Ecdysozoa</taxon>
        <taxon>Arthropoda</taxon>
        <taxon>Chelicerata</taxon>
        <taxon>Arachnida</taxon>
        <taxon>Araneae</taxon>
        <taxon>Araneomorphae</taxon>
        <taxon>Entelegynae</taxon>
        <taxon>Araneoidea</taxon>
        <taxon>Linyphiidae</taxon>
        <taxon>Erigoninae</taxon>
        <taxon>Oedothorax</taxon>
    </lineage>
</organism>
<dbReference type="Pfam" id="PF00400">
    <property type="entry name" value="WD40"/>
    <property type="match status" value="5"/>
</dbReference>
<dbReference type="InterPro" id="IPR036322">
    <property type="entry name" value="WD40_repeat_dom_sf"/>
</dbReference>
<dbReference type="InterPro" id="IPR013923">
    <property type="entry name" value="Autophagy-rel_prot_16_dom"/>
</dbReference>
<evidence type="ECO:0000256" key="1">
    <source>
        <dbReference type="ARBA" id="ARBA00009271"/>
    </source>
</evidence>
<dbReference type="EMBL" id="JAFNEN010000645">
    <property type="protein sequence ID" value="KAG8179162.1"/>
    <property type="molecule type" value="Genomic_DNA"/>
</dbReference>
<feature type="domain" description="Autophagy-related protein 16" evidence="6">
    <location>
        <begin position="10"/>
        <end position="178"/>
    </location>
</feature>
<dbReference type="GO" id="GO:0000045">
    <property type="term" value="P:autophagosome assembly"/>
    <property type="evidence" value="ECO:0007669"/>
    <property type="project" value="InterPro"/>
</dbReference>
<feature type="repeat" description="WD" evidence="4">
    <location>
        <begin position="243"/>
        <end position="276"/>
    </location>
</feature>
<evidence type="ECO:0000256" key="4">
    <source>
        <dbReference type="PROSITE-ProRule" id="PRU00221"/>
    </source>
</evidence>
<evidence type="ECO:0000256" key="2">
    <source>
        <dbReference type="ARBA" id="ARBA00022574"/>
    </source>
</evidence>
<comment type="similarity">
    <text evidence="1">Belongs to the WD repeat ATG16 family.</text>
</comment>
<reference evidence="7 8" key="1">
    <citation type="journal article" date="2022" name="Nat. Ecol. Evol.">
        <title>A masculinizing supergene underlies an exaggerated male reproductive morph in a spider.</title>
        <authorList>
            <person name="Hendrickx F."/>
            <person name="De Corte Z."/>
            <person name="Sonet G."/>
            <person name="Van Belleghem S.M."/>
            <person name="Kostlbacher S."/>
            <person name="Vangestel C."/>
        </authorList>
    </citation>
    <scope>NUCLEOTIDE SEQUENCE [LARGE SCALE GENOMIC DNA]</scope>
    <source>
        <strain evidence="7">W744_W776</strain>
    </source>
</reference>
<dbReference type="InterPro" id="IPR019775">
    <property type="entry name" value="WD40_repeat_CS"/>
</dbReference>
<keyword evidence="2 4" id="KW-0853">WD repeat</keyword>
<dbReference type="Proteomes" id="UP000827092">
    <property type="component" value="Unassembled WGS sequence"/>
</dbReference>
<feature type="repeat" description="WD" evidence="4">
    <location>
        <begin position="329"/>
        <end position="370"/>
    </location>
</feature>
<dbReference type="SUPFAM" id="SSF50978">
    <property type="entry name" value="WD40 repeat-like"/>
    <property type="match status" value="1"/>
</dbReference>
<dbReference type="GO" id="GO:0034045">
    <property type="term" value="C:phagophore assembly site membrane"/>
    <property type="evidence" value="ECO:0007669"/>
    <property type="project" value="TreeGrafter"/>
</dbReference>
<dbReference type="Pfam" id="PF08614">
    <property type="entry name" value="ATG16"/>
    <property type="match status" value="1"/>
</dbReference>
<dbReference type="AlphaFoldDB" id="A0AAV6U547"/>